<evidence type="ECO:0000256" key="1">
    <source>
        <dbReference type="SAM" id="Coils"/>
    </source>
</evidence>
<evidence type="ECO:0000256" key="2">
    <source>
        <dbReference type="SAM" id="MobiDB-lite"/>
    </source>
</evidence>
<dbReference type="InterPro" id="IPR050302">
    <property type="entry name" value="Rab_GAP_TBC_domain"/>
</dbReference>
<sequence>MTMNSSPLATPAHSHPLSSDDGTSRGGRRTRGNQDSEHTRTATSYFTLKSTESKGALRVGNSGANWDGSVRGYGKTDKQKALKGGESAENSLTVLWDRPAPLFIVGSSKDSPASPKLTPRRNAEPVNVDVPKSELGSVATAHVLSTKWHEYSDDAIQSAVSSLKAAQPSSDGADNLYHPVIRILSSAVHTLSKARIEFEESRNKLREKEETRRNKAEDLMKNLQPSDQEVVRRVLETLFSDDEQIYDKDKAVPKKHSFLSLKESLTEAISDEVGRPSSLPLSIQIPAVPAVNVNEDTATIATSVTTDYGTIFDPQDAKSVHSEADTASISTNNKLEKAGIGEWMGTWWIKGKPRNNRIPEAFSPEEPPTDQTNDTRGGQPDNLAPSALEQSAGKVNRRKAGKSVFGTLGFSILSPGSAQTGRKRRNQSVTDASVYSKQAEGDEQESTSGPVSNVPTPTPSPLPSISTGDDVFKAVSISSESSIQPQSEPLIQGSSLRAIVHATRVMTSDARSILIDNGSSTGPLVSQLALDLVRNARDQGLVFKEKPKEKKDKRKLDGETISRPKLGQYKPGMTATEVLDDEAGAKRDTTASRHKARKPSIGVSSALSSPIFGSFLTQQQKRLSNMVDAVQRSAGVVPETSNSAQQAPGPSAPQLGRKPGSVALDAIIPVGAKPPTQYLSKTYTSLASRDFRPSIPLPNAVSRFSVYHDDENQEPLTDRYGFMYDVSQYDLLLLLRAKECNNTAPACLTGVKIADRHEDNDWSGDDGDSPKDHIEVVRERCDCSGDDLTDSLSTISTRPMSVIADEARSTHSRKSRGTSPASSRGRPRSSTLTSTAVSTVQTLKSSTLILSINADTPRHVCANTIRRLLSQLTELHDQQQTAQRKEWDAFVNKRRKTKISKSTAAPVASTAAGAAAVLGLGSAVEEEELSHSEGLIGFAQLGNRDERKEFDRLIRSGIPLVYRSKIWFECSGALEMMEPGLFRDLLSESDSGSGVGIEIEKDVGRTMPLNIFFGGDGAGVDKLRRVLTAYSRRNPAVGYCQGMNLITSTLLLVHADEEEAFWVLVAIIERILPDEFFSPSLLPSRACPLVLMDYVQEFTPKLHCHLNQLGVDLPAICFSWFLSLFTDCLPVETLFRVWDVFLVDGLDVLFRLALAILRSSEQELLHCESIPAVYVALESLPTRMWQADRLMQLEVELRSSLTHSDIRKRHDTHVTALKQCLA</sequence>
<dbReference type="Gene3D" id="1.10.472.80">
    <property type="entry name" value="Ypt/Rab-GAP domain of gyp1p, domain 3"/>
    <property type="match status" value="1"/>
</dbReference>
<feature type="domain" description="Rab-GAP TBC" evidence="3">
    <location>
        <begin position="957"/>
        <end position="1145"/>
    </location>
</feature>
<accession>A0A165TUY0</accession>
<reference evidence="4 5" key="1">
    <citation type="journal article" date="2016" name="Mol. Biol. Evol.">
        <title>Comparative Genomics of Early-Diverging Mushroom-Forming Fungi Provides Insights into the Origins of Lignocellulose Decay Capabilities.</title>
        <authorList>
            <person name="Nagy L.G."/>
            <person name="Riley R."/>
            <person name="Tritt A."/>
            <person name="Adam C."/>
            <person name="Daum C."/>
            <person name="Floudas D."/>
            <person name="Sun H."/>
            <person name="Yadav J.S."/>
            <person name="Pangilinan J."/>
            <person name="Larsson K.H."/>
            <person name="Matsuura K."/>
            <person name="Barry K."/>
            <person name="Labutti K."/>
            <person name="Kuo R."/>
            <person name="Ohm R.A."/>
            <person name="Bhattacharya S.S."/>
            <person name="Shirouzu T."/>
            <person name="Yoshinaga Y."/>
            <person name="Martin F.M."/>
            <person name="Grigoriev I.V."/>
            <person name="Hibbett D.S."/>
        </authorList>
    </citation>
    <scope>NUCLEOTIDE SEQUENCE [LARGE SCALE GENOMIC DNA]</scope>
    <source>
        <strain evidence="4 5">HHB14362 ss-1</strain>
    </source>
</reference>
<dbReference type="SUPFAM" id="SSF47923">
    <property type="entry name" value="Ypt/Rab-GAP domain of gyp1p"/>
    <property type="match status" value="2"/>
</dbReference>
<feature type="compositionally biased region" description="Low complexity" evidence="2">
    <location>
        <begin position="446"/>
        <end position="455"/>
    </location>
</feature>
<dbReference type="InterPro" id="IPR035969">
    <property type="entry name" value="Rab-GAP_TBC_sf"/>
</dbReference>
<keyword evidence="5" id="KW-1185">Reference proteome</keyword>
<feature type="region of interest" description="Disordered" evidence="2">
    <location>
        <begin position="634"/>
        <end position="658"/>
    </location>
</feature>
<dbReference type="PANTHER" id="PTHR47219:SF20">
    <property type="entry name" value="TBC1 DOMAIN FAMILY MEMBER 2B"/>
    <property type="match status" value="1"/>
</dbReference>
<dbReference type="InterPro" id="IPR000195">
    <property type="entry name" value="Rab-GAP-TBC_dom"/>
</dbReference>
<feature type="compositionally biased region" description="Polar residues" evidence="2">
    <location>
        <begin position="427"/>
        <end position="436"/>
    </location>
</feature>
<dbReference type="STRING" id="1314782.A0A165TUY0"/>
<organism evidence="4 5">
    <name type="scientific">Neolentinus lepideus HHB14362 ss-1</name>
    <dbReference type="NCBI Taxonomy" id="1314782"/>
    <lineage>
        <taxon>Eukaryota</taxon>
        <taxon>Fungi</taxon>
        <taxon>Dikarya</taxon>
        <taxon>Basidiomycota</taxon>
        <taxon>Agaricomycotina</taxon>
        <taxon>Agaricomycetes</taxon>
        <taxon>Gloeophyllales</taxon>
        <taxon>Gloeophyllaceae</taxon>
        <taxon>Neolentinus</taxon>
    </lineage>
</organism>
<name>A0A165TUY0_9AGAM</name>
<dbReference type="Pfam" id="PF00566">
    <property type="entry name" value="RabGAP-TBC"/>
    <property type="match status" value="1"/>
</dbReference>
<protein>
    <submittedName>
        <fullName evidence="4">TBC-domain-containing protein</fullName>
    </submittedName>
</protein>
<dbReference type="PANTHER" id="PTHR47219">
    <property type="entry name" value="RAB GTPASE-ACTIVATING PROTEIN 1-LIKE"/>
    <property type="match status" value="1"/>
</dbReference>
<feature type="region of interest" description="Disordered" evidence="2">
    <location>
        <begin position="354"/>
        <end position="398"/>
    </location>
</feature>
<dbReference type="SMART" id="SM00164">
    <property type="entry name" value="TBC"/>
    <property type="match status" value="1"/>
</dbReference>
<evidence type="ECO:0000313" key="5">
    <source>
        <dbReference type="Proteomes" id="UP000076761"/>
    </source>
</evidence>
<dbReference type="OrthoDB" id="294251at2759"/>
<feature type="compositionally biased region" description="Basic and acidic residues" evidence="2">
    <location>
        <begin position="546"/>
        <end position="562"/>
    </location>
</feature>
<feature type="region of interest" description="Disordered" evidence="2">
    <location>
        <begin position="792"/>
        <end position="837"/>
    </location>
</feature>
<feature type="region of interest" description="Disordered" evidence="2">
    <location>
        <begin position="410"/>
        <end position="468"/>
    </location>
</feature>
<dbReference type="GO" id="GO:0031267">
    <property type="term" value="F:small GTPase binding"/>
    <property type="evidence" value="ECO:0007669"/>
    <property type="project" value="TreeGrafter"/>
</dbReference>
<dbReference type="EMBL" id="KV425563">
    <property type="protein sequence ID" value="KZT27218.1"/>
    <property type="molecule type" value="Genomic_DNA"/>
</dbReference>
<proteinExistence type="predicted"/>
<dbReference type="PROSITE" id="PS50086">
    <property type="entry name" value="TBC_RABGAP"/>
    <property type="match status" value="1"/>
</dbReference>
<dbReference type="GO" id="GO:0005096">
    <property type="term" value="F:GTPase activator activity"/>
    <property type="evidence" value="ECO:0007669"/>
    <property type="project" value="TreeGrafter"/>
</dbReference>
<keyword evidence="1" id="KW-0175">Coiled coil</keyword>
<feature type="compositionally biased region" description="Polar residues" evidence="2">
    <location>
        <begin position="639"/>
        <end position="648"/>
    </location>
</feature>
<gene>
    <name evidence="4" type="ORF">NEOLEDRAFT_1089400</name>
</gene>
<feature type="compositionally biased region" description="Low complexity" evidence="2">
    <location>
        <begin position="817"/>
        <end position="837"/>
    </location>
</feature>
<dbReference type="Proteomes" id="UP000076761">
    <property type="component" value="Unassembled WGS sequence"/>
</dbReference>
<feature type="coiled-coil region" evidence="1">
    <location>
        <begin position="191"/>
        <end position="222"/>
    </location>
</feature>
<dbReference type="InParanoid" id="A0A165TUY0"/>
<feature type="region of interest" description="Disordered" evidence="2">
    <location>
        <begin position="546"/>
        <end position="604"/>
    </location>
</feature>
<dbReference type="Gene3D" id="1.10.8.270">
    <property type="entry name" value="putative rabgap domain of human tbc1 domain family member 14 like domains"/>
    <property type="match status" value="1"/>
</dbReference>
<feature type="compositionally biased region" description="Polar residues" evidence="2">
    <location>
        <begin position="41"/>
        <end position="50"/>
    </location>
</feature>
<evidence type="ECO:0000313" key="4">
    <source>
        <dbReference type="EMBL" id="KZT27218.1"/>
    </source>
</evidence>
<dbReference type="FunFam" id="1.10.8.270:FF:000026">
    <property type="entry name" value="TBC (Tre-2/Bub2/Cdc16) domain family"/>
    <property type="match status" value="1"/>
</dbReference>
<feature type="region of interest" description="Disordered" evidence="2">
    <location>
        <begin position="1"/>
        <end position="86"/>
    </location>
</feature>
<evidence type="ECO:0000259" key="3">
    <source>
        <dbReference type="PROSITE" id="PS50086"/>
    </source>
</evidence>
<dbReference type="AlphaFoldDB" id="A0A165TUY0"/>